<keyword evidence="8" id="KW-0547">Nucleotide-binding</keyword>
<dbReference type="InterPro" id="IPR004358">
    <property type="entry name" value="Sig_transdc_His_kin-like_C"/>
</dbReference>
<dbReference type="SUPFAM" id="SSF158472">
    <property type="entry name" value="HAMP domain-like"/>
    <property type="match status" value="1"/>
</dbReference>
<evidence type="ECO:0000256" key="6">
    <source>
        <dbReference type="ARBA" id="ARBA00022679"/>
    </source>
</evidence>
<dbReference type="InterPro" id="IPR003594">
    <property type="entry name" value="HATPase_dom"/>
</dbReference>
<sequence length="459" mass="48956">MSPLRRPPRLRLGLRARVMAAFALGALLLAASMALISYELTRQSLIDERERTAVRAAYFDAAVVRSGLDTDAPDVVEVLRSLDTGSSRRALLHLDGRWHARIADSGLTAAVPPELQQLVGSGQPAVQRVRVDGQTALLVGVPLSDSATYYEVNSLWELERTFQALALALTAVAILVAGSGAALGWYATRHGLRPLTAVADAAEKIAAGDVTARLDPATDPDLTRLSTSFNHMVDQLARRIERDRRFAADVSHELRSPLQTLAAAASVLQRRREHHDERTAVAAGLVADEIDRFQRLVNDLIDLARSDQPAHRAPVDVADLARRACAGHDLPPTLVRLAAGTPATWRVERRRVAQVLANLLDNAVRYGAGPVAVRLSRDGDTGIIEVDDDGPGVPVEDRAAIFDRFVRGRAAHARGTGDGTGLGLALVAQHAAAHGGTAGVDDRPGGGARFRVALPGSLA</sequence>
<protein>
    <recommendedName>
        <fullName evidence="3">histidine kinase</fullName>
        <ecNumber evidence="3">2.7.13.3</ecNumber>
    </recommendedName>
</protein>
<evidence type="ECO:0000256" key="5">
    <source>
        <dbReference type="ARBA" id="ARBA00022553"/>
    </source>
</evidence>
<evidence type="ECO:0000256" key="13">
    <source>
        <dbReference type="SAM" id="Phobius"/>
    </source>
</evidence>
<reference evidence="16 17" key="1">
    <citation type="submission" date="2016-06" db="EMBL/GenBank/DDBJ databases">
        <authorList>
            <person name="Kjaerup R.B."/>
            <person name="Dalgaard T.S."/>
            <person name="Juul-Madsen H.R."/>
        </authorList>
    </citation>
    <scope>NUCLEOTIDE SEQUENCE [LARGE SCALE GENOMIC DNA]</scope>
    <source>
        <strain evidence="16 17">DSM 45626</strain>
    </source>
</reference>
<keyword evidence="5" id="KW-0597">Phosphoprotein</keyword>
<keyword evidence="4" id="KW-1003">Cell membrane</keyword>
<keyword evidence="10" id="KW-0067">ATP-binding</keyword>
<dbReference type="SUPFAM" id="SSF47384">
    <property type="entry name" value="Homodimeric domain of signal transducing histidine kinase"/>
    <property type="match status" value="1"/>
</dbReference>
<evidence type="ECO:0000256" key="11">
    <source>
        <dbReference type="ARBA" id="ARBA00022989"/>
    </source>
</evidence>
<dbReference type="Pfam" id="PF00672">
    <property type="entry name" value="HAMP"/>
    <property type="match status" value="1"/>
</dbReference>
<evidence type="ECO:0000256" key="12">
    <source>
        <dbReference type="ARBA" id="ARBA00023012"/>
    </source>
</evidence>
<dbReference type="Gene3D" id="6.10.340.10">
    <property type="match status" value="1"/>
</dbReference>
<dbReference type="PANTHER" id="PTHR44936">
    <property type="entry name" value="SENSOR PROTEIN CREC"/>
    <property type="match status" value="1"/>
</dbReference>
<dbReference type="InterPro" id="IPR003661">
    <property type="entry name" value="HisK_dim/P_dom"/>
</dbReference>
<evidence type="ECO:0000256" key="10">
    <source>
        <dbReference type="ARBA" id="ARBA00022840"/>
    </source>
</evidence>
<comment type="catalytic activity">
    <reaction evidence="1">
        <text>ATP + protein L-histidine = ADP + protein N-phospho-L-histidine.</text>
        <dbReference type="EC" id="2.7.13.3"/>
    </reaction>
</comment>
<dbReference type="EC" id="2.7.13.3" evidence="3"/>
<dbReference type="CDD" id="cd00082">
    <property type="entry name" value="HisKA"/>
    <property type="match status" value="1"/>
</dbReference>
<keyword evidence="6" id="KW-0808">Transferase</keyword>
<keyword evidence="13" id="KW-0472">Membrane</keyword>
<dbReference type="CDD" id="cd06225">
    <property type="entry name" value="HAMP"/>
    <property type="match status" value="1"/>
</dbReference>
<keyword evidence="7 13" id="KW-0812">Transmembrane</keyword>
<accession>A0A1C4XKC1</accession>
<feature type="domain" description="Histidine kinase" evidence="14">
    <location>
        <begin position="249"/>
        <end position="458"/>
    </location>
</feature>
<dbReference type="AlphaFoldDB" id="A0A1C4XKC1"/>
<organism evidence="16 17">
    <name type="scientific">Micromonospora haikouensis</name>
    <dbReference type="NCBI Taxonomy" id="686309"/>
    <lineage>
        <taxon>Bacteria</taxon>
        <taxon>Bacillati</taxon>
        <taxon>Actinomycetota</taxon>
        <taxon>Actinomycetes</taxon>
        <taxon>Micromonosporales</taxon>
        <taxon>Micromonosporaceae</taxon>
        <taxon>Micromonospora</taxon>
    </lineage>
</organism>
<dbReference type="SMART" id="SM00304">
    <property type="entry name" value="HAMP"/>
    <property type="match status" value="1"/>
</dbReference>
<dbReference type="InterPro" id="IPR036097">
    <property type="entry name" value="HisK_dim/P_sf"/>
</dbReference>
<dbReference type="Proteomes" id="UP000199375">
    <property type="component" value="Unassembled WGS sequence"/>
</dbReference>
<evidence type="ECO:0000313" key="17">
    <source>
        <dbReference type="Proteomes" id="UP000199375"/>
    </source>
</evidence>
<dbReference type="SMART" id="SM00387">
    <property type="entry name" value="HATPase_c"/>
    <property type="match status" value="1"/>
</dbReference>
<evidence type="ECO:0000256" key="1">
    <source>
        <dbReference type="ARBA" id="ARBA00000085"/>
    </source>
</evidence>
<proteinExistence type="predicted"/>
<dbReference type="EMBL" id="FMCW01000026">
    <property type="protein sequence ID" value="SCF08611.1"/>
    <property type="molecule type" value="Genomic_DNA"/>
</dbReference>
<evidence type="ECO:0000313" key="16">
    <source>
        <dbReference type="EMBL" id="SCF08611.1"/>
    </source>
</evidence>
<dbReference type="PROSITE" id="PS50109">
    <property type="entry name" value="HIS_KIN"/>
    <property type="match status" value="1"/>
</dbReference>
<evidence type="ECO:0000256" key="8">
    <source>
        <dbReference type="ARBA" id="ARBA00022741"/>
    </source>
</evidence>
<dbReference type="CDD" id="cd00075">
    <property type="entry name" value="HATPase"/>
    <property type="match status" value="1"/>
</dbReference>
<evidence type="ECO:0000256" key="7">
    <source>
        <dbReference type="ARBA" id="ARBA00022692"/>
    </source>
</evidence>
<evidence type="ECO:0000256" key="2">
    <source>
        <dbReference type="ARBA" id="ARBA00004651"/>
    </source>
</evidence>
<name>A0A1C4XKC1_9ACTN</name>
<dbReference type="PROSITE" id="PS50885">
    <property type="entry name" value="HAMP"/>
    <property type="match status" value="1"/>
</dbReference>
<evidence type="ECO:0000256" key="4">
    <source>
        <dbReference type="ARBA" id="ARBA00022475"/>
    </source>
</evidence>
<dbReference type="SUPFAM" id="SSF55874">
    <property type="entry name" value="ATPase domain of HSP90 chaperone/DNA topoisomerase II/histidine kinase"/>
    <property type="match status" value="1"/>
</dbReference>
<feature type="transmembrane region" description="Helical" evidence="13">
    <location>
        <begin position="164"/>
        <end position="186"/>
    </location>
</feature>
<dbReference type="InterPro" id="IPR005467">
    <property type="entry name" value="His_kinase_dom"/>
</dbReference>
<feature type="domain" description="HAMP" evidence="15">
    <location>
        <begin position="189"/>
        <end position="241"/>
    </location>
</feature>
<dbReference type="PANTHER" id="PTHR44936:SF10">
    <property type="entry name" value="SENSOR PROTEIN RSTB"/>
    <property type="match status" value="1"/>
</dbReference>
<dbReference type="InterPro" id="IPR050980">
    <property type="entry name" value="2C_sensor_his_kinase"/>
</dbReference>
<dbReference type="GO" id="GO:0000155">
    <property type="term" value="F:phosphorelay sensor kinase activity"/>
    <property type="evidence" value="ECO:0007669"/>
    <property type="project" value="InterPro"/>
</dbReference>
<comment type="subcellular location">
    <subcellularLocation>
        <location evidence="2">Cell membrane</location>
        <topology evidence="2">Multi-pass membrane protein</topology>
    </subcellularLocation>
</comment>
<dbReference type="GO" id="GO:0005886">
    <property type="term" value="C:plasma membrane"/>
    <property type="evidence" value="ECO:0007669"/>
    <property type="project" value="UniProtKB-SubCell"/>
</dbReference>
<keyword evidence="12" id="KW-0902">Two-component regulatory system</keyword>
<dbReference type="Pfam" id="PF00512">
    <property type="entry name" value="HisKA"/>
    <property type="match status" value="1"/>
</dbReference>
<dbReference type="InterPro" id="IPR036890">
    <property type="entry name" value="HATPase_C_sf"/>
</dbReference>
<keyword evidence="9 16" id="KW-0418">Kinase</keyword>
<dbReference type="Gene3D" id="1.10.287.130">
    <property type="match status" value="1"/>
</dbReference>
<evidence type="ECO:0000259" key="14">
    <source>
        <dbReference type="PROSITE" id="PS50109"/>
    </source>
</evidence>
<dbReference type="Gene3D" id="3.30.565.10">
    <property type="entry name" value="Histidine kinase-like ATPase, C-terminal domain"/>
    <property type="match status" value="1"/>
</dbReference>
<dbReference type="PRINTS" id="PR00344">
    <property type="entry name" value="BCTRLSENSOR"/>
</dbReference>
<keyword evidence="11 13" id="KW-1133">Transmembrane helix</keyword>
<gene>
    <name evidence="16" type="ORF">GA0070558_12663</name>
</gene>
<dbReference type="SMART" id="SM00388">
    <property type="entry name" value="HisKA"/>
    <property type="match status" value="1"/>
</dbReference>
<dbReference type="RefSeq" id="WP_091283913.1">
    <property type="nucleotide sequence ID" value="NZ_FMCW01000026.1"/>
</dbReference>
<dbReference type="Pfam" id="PF02518">
    <property type="entry name" value="HATPase_c"/>
    <property type="match status" value="1"/>
</dbReference>
<dbReference type="GO" id="GO:0005524">
    <property type="term" value="F:ATP binding"/>
    <property type="evidence" value="ECO:0007669"/>
    <property type="project" value="UniProtKB-KW"/>
</dbReference>
<dbReference type="InterPro" id="IPR003660">
    <property type="entry name" value="HAMP_dom"/>
</dbReference>
<evidence type="ECO:0000256" key="3">
    <source>
        <dbReference type="ARBA" id="ARBA00012438"/>
    </source>
</evidence>
<evidence type="ECO:0000256" key="9">
    <source>
        <dbReference type="ARBA" id="ARBA00022777"/>
    </source>
</evidence>
<evidence type="ECO:0000259" key="15">
    <source>
        <dbReference type="PROSITE" id="PS50885"/>
    </source>
</evidence>